<feature type="compositionally biased region" description="Basic residues" evidence="1">
    <location>
        <begin position="318"/>
        <end position="330"/>
    </location>
</feature>
<accession>A0A6S7KRG3</accession>
<dbReference type="GO" id="GO:0008270">
    <property type="term" value="F:zinc ion binding"/>
    <property type="evidence" value="ECO:0007669"/>
    <property type="project" value="InterPro"/>
</dbReference>
<dbReference type="Gene3D" id="2.40.70.10">
    <property type="entry name" value="Acid Proteases"/>
    <property type="match status" value="1"/>
</dbReference>
<dbReference type="AlphaFoldDB" id="A0A6S7KRG3"/>
<dbReference type="Pfam" id="PF00098">
    <property type="entry name" value="zf-CCHC"/>
    <property type="match status" value="1"/>
</dbReference>
<evidence type="ECO:0000313" key="3">
    <source>
        <dbReference type="Proteomes" id="UP001152795"/>
    </source>
</evidence>
<feature type="region of interest" description="Disordered" evidence="1">
    <location>
        <begin position="312"/>
        <end position="331"/>
    </location>
</feature>
<keyword evidence="3" id="KW-1185">Reference proteome</keyword>
<protein>
    <submittedName>
        <fullName evidence="2">PREDICTED: uncharacterized protein LOC102803828</fullName>
    </submittedName>
</protein>
<dbReference type="SUPFAM" id="SSF50630">
    <property type="entry name" value="Acid proteases"/>
    <property type="match status" value="1"/>
</dbReference>
<dbReference type="OrthoDB" id="8039770at2759"/>
<dbReference type="CDD" id="cd00303">
    <property type="entry name" value="retropepsin_like"/>
    <property type="match status" value="1"/>
</dbReference>
<dbReference type="InterPro" id="IPR001878">
    <property type="entry name" value="Znf_CCHC"/>
</dbReference>
<dbReference type="SUPFAM" id="SSF57756">
    <property type="entry name" value="Retrovirus zinc finger-like domains"/>
    <property type="match status" value="1"/>
</dbReference>
<dbReference type="PROSITE" id="PS00141">
    <property type="entry name" value="ASP_PROTEASE"/>
    <property type="match status" value="1"/>
</dbReference>
<dbReference type="EMBL" id="CACRXK020016176">
    <property type="protein sequence ID" value="CAB4029442.1"/>
    <property type="molecule type" value="Genomic_DNA"/>
</dbReference>
<evidence type="ECO:0000256" key="1">
    <source>
        <dbReference type="SAM" id="MobiDB-lite"/>
    </source>
</evidence>
<dbReference type="GO" id="GO:0003676">
    <property type="term" value="F:nucleic acid binding"/>
    <property type="evidence" value="ECO:0007669"/>
    <property type="project" value="InterPro"/>
</dbReference>
<dbReference type="PROSITE" id="PS50158">
    <property type="entry name" value="ZF_CCHC"/>
    <property type="match status" value="1"/>
</dbReference>
<name>A0A6S7KRG3_PARCT</name>
<dbReference type="GO" id="GO:0004190">
    <property type="term" value="F:aspartic-type endopeptidase activity"/>
    <property type="evidence" value="ECO:0007669"/>
    <property type="project" value="InterPro"/>
</dbReference>
<dbReference type="InterPro" id="IPR036875">
    <property type="entry name" value="Znf_CCHC_sf"/>
</dbReference>
<evidence type="ECO:0000313" key="2">
    <source>
        <dbReference type="EMBL" id="CAB4029442.1"/>
    </source>
</evidence>
<organism evidence="2 3">
    <name type="scientific">Paramuricea clavata</name>
    <name type="common">Red gorgonian</name>
    <name type="synonym">Violescent sea-whip</name>
    <dbReference type="NCBI Taxonomy" id="317549"/>
    <lineage>
        <taxon>Eukaryota</taxon>
        <taxon>Metazoa</taxon>
        <taxon>Cnidaria</taxon>
        <taxon>Anthozoa</taxon>
        <taxon>Octocorallia</taxon>
        <taxon>Malacalcyonacea</taxon>
        <taxon>Plexauridae</taxon>
        <taxon>Paramuricea</taxon>
    </lineage>
</organism>
<dbReference type="PANTHER" id="PTHR33198:SF19">
    <property type="entry name" value="CCHC-TYPE DOMAIN-CONTAINING PROTEIN"/>
    <property type="match status" value="1"/>
</dbReference>
<gene>
    <name evidence="2" type="ORF">PACLA_8A037540</name>
</gene>
<dbReference type="InterPro" id="IPR001969">
    <property type="entry name" value="Aspartic_peptidase_AS"/>
</dbReference>
<dbReference type="PANTHER" id="PTHR33198">
    <property type="entry name" value="ANK_REP_REGION DOMAIN-CONTAINING PROTEIN-RELATED"/>
    <property type="match status" value="1"/>
</dbReference>
<dbReference type="GO" id="GO:0006508">
    <property type="term" value="P:proteolysis"/>
    <property type="evidence" value="ECO:0007669"/>
    <property type="project" value="InterPro"/>
</dbReference>
<dbReference type="InterPro" id="IPR021109">
    <property type="entry name" value="Peptidase_aspartic_dom_sf"/>
</dbReference>
<dbReference type="Proteomes" id="UP001152795">
    <property type="component" value="Unassembled WGS sequence"/>
</dbReference>
<reference evidence="2" key="1">
    <citation type="submission" date="2020-04" db="EMBL/GenBank/DDBJ databases">
        <authorList>
            <person name="Alioto T."/>
            <person name="Alioto T."/>
            <person name="Gomez Garrido J."/>
        </authorList>
    </citation>
    <scope>NUCLEOTIDE SEQUENCE</scope>
    <source>
        <strain evidence="2">A484AB</strain>
    </source>
</reference>
<comment type="caution">
    <text evidence="2">The sequence shown here is derived from an EMBL/GenBank/DDBJ whole genome shotgun (WGS) entry which is preliminary data.</text>
</comment>
<proteinExistence type="predicted"/>
<feature type="non-terminal residue" evidence="2">
    <location>
        <position position="515"/>
    </location>
</feature>
<sequence length="515" mass="58425">MTEVSAEFMKAKIGRRTAKAALTRIGKTLEYEIEHKRPQNEVRNSLLKINKAFDSLVLKHEEFTSLITDDNEFEKEEKWLAECQEYFLRIDLEVKTYVEHVDAENSETELQQPAGMIGMQNESAPEEVDSLTQNMGVETPEEITSATDGSGHNDVSNVQNGATNNLETTNISTVAMKNEQSCGFQEVTQIFRRYSATVSQRWKKWIRRFENLLISLREFDSTIRRGLLLTYVGEATNDIFDILPDTGTTYESAVDSLTQYFTPRGNKDVAIFEFRELTQETNETLTAYYGRLKTKHGLKSLISARNFARNYGSTSATTRKRKHRPKRIGKKPPAISIATTGCIQSQTKTTTGRKENLPKLRWSISTQNGMQNCPARGKFCHNCGKLGHFAKLCKSSSKSSTPNKSPETQIKIGHTPVKVLIDSGASVNIIHTEIFERIKSENNHIKLAKTNAKIRAYGTDSPTQRFTSQRQNPNHEDPVIAKLLKQHEKLFKGTAQSFRQIPHNMRKKVNEKLQN</sequence>